<proteinExistence type="inferred from homology"/>
<keyword evidence="7 8" id="KW-0315">Glutamine amidotransferase</keyword>
<dbReference type="RefSeq" id="WP_009498634.1">
    <property type="nucleotide sequence ID" value="NZ_FUYJ01000008.1"/>
</dbReference>
<dbReference type="InterPro" id="IPR010075">
    <property type="entry name" value="PRibForGlyAmidine_synth_PurQ"/>
</dbReference>
<dbReference type="PANTHER" id="PTHR47552">
    <property type="entry name" value="PHOSPHORIBOSYLFORMYLGLYCINAMIDINE SYNTHASE SUBUNIT PURQ"/>
    <property type="match status" value="1"/>
</dbReference>
<comment type="catalytic activity">
    <reaction evidence="8">
        <text>N(2)-formyl-N(1)-(5-phospho-beta-D-ribosyl)glycinamide + L-glutamine + ATP + H2O = 2-formamido-N(1)-(5-O-phospho-beta-D-ribosyl)acetamidine + L-glutamate + ADP + phosphate + H(+)</text>
        <dbReference type="Rhea" id="RHEA:17129"/>
        <dbReference type="ChEBI" id="CHEBI:15377"/>
        <dbReference type="ChEBI" id="CHEBI:15378"/>
        <dbReference type="ChEBI" id="CHEBI:29985"/>
        <dbReference type="ChEBI" id="CHEBI:30616"/>
        <dbReference type="ChEBI" id="CHEBI:43474"/>
        <dbReference type="ChEBI" id="CHEBI:58359"/>
        <dbReference type="ChEBI" id="CHEBI:147286"/>
        <dbReference type="ChEBI" id="CHEBI:147287"/>
        <dbReference type="ChEBI" id="CHEBI:456216"/>
        <dbReference type="EC" id="6.3.5.3"/>
    </reaction>
</comment>
<dbReference type="Pfam" id="PF13507">
    <property type="entry name" value="GATase_5"/>
    <property type="match status" value="1"/>
</dbReference>
<dbReference type="PIRSF" id="PIRSF001586">
    <property type="entry name" value="FGAM_synth_I"/>
    <property type="match status" value="1"/>
</dbReference>
<dbReference type="GO" id="GO:0004359">
    <property type="term" value="F:glutaminase activity"/>
    <property type="evidence" value="ECO:0007669"/>
    <property type="project" value="UniProtKB-EC"/>
</dbReference>
<comment type="function">
    <text evidence="8">Part of the phosphoribosylformylglycinamidine synthase complex involved in the purines biosynthetic pathway. Catalyzes the ATP-dependent conversion of formylglycinamide ribonucleotide (FGAR) and glutamine to yield formylglycinamidine ribonucleotide (FGAM) and glutamate. The FGAM synthase complex is composed of three subunits. PurQ produces an ammonia molecule by converting glutamine to glutamate. PurL transfers the ammonia molecule to FGAR to form FGAM in an ATP-dependent manner. PurS interacts with PurQ and PurL and is thought to assist in the transfer of the ammonia molecule from PurQ to PurL.</text>
</comment>
<evidence type="ECO:0000313" key="10">
    <source>
        <dbReference type="Proteomes" id="UP000190042"/>
    </source>
</evidence>
<dbReference type="HAMAP" id="MF_00421">
    <property type="entry name" value="PurQ"/>
    <property type="match status" value="1"/>
</dbReference>
<keyword evidence="5 8" id="KW-0378">Hydrolase</keyword>
<comment type="subcellular location">
    <subcellularLocation>
        <location evidence="8">Cytoplasm</location>
    </subcellularLocation>
</comment>
<keyword evidence="4 8" id="KW-0658">Purine biosynthesis</keyword>
<protein>
    <recommendedName>
        <fullName evidence="8">Phosphoribosylformylglycinamidine synthase subunit PurQ</fullName>
        <shortName evidence="8">FGAM synthase</shortName>
        <ecNumber evidence="8">6.3.5.3</ecNumber>
    </recommendedName>
    <alternativeName>
        <fullName evidence="8">Formylglycinamide ribonucleotide amidotransferase subunit I</fullName>
        <shortName evidence="8">FGAR amidotransferase I</shortName>
        <shortName evidence="8">FGAR-AT I</shortName>
    </alternativeName>
    <alternativeName>
        <fullName evidence="8">Glutaminase PurQ</fullName>
        <ecNumber evidence="8">3.5.1.2</ecNumber>
    </alternativeName>
    <alternativeName>
        <fullName evidence="8">Phosphoribosylformylglycinamidine synthase subunit I</fullName>
    </alternativeName>
</protein>
<dbReference type="SMART" id="SM01211">
    <property type="entry name" value="GATase_5"/>
    <property type="match status" value="1"/>
</dbReference>
<keyword evidence="6 8" id="KW-0067">ATP-binding</keyword>
<evidence type="ECO:0000256" key="2">
    <source>
        <dbReference type="ARBA" id="ARBA00022598"/>
    </source>
</evidence>
<feature type="active site" evidence="8">
    <location>
        <position position="198"/>
    </location>
</feature>
<dbReference type="EC" id="3.5.1.2" evidence="8"/>
<dbReference type="PROSITE" id="PS51273">
    <property type="entry name" value="GATASE_TYPE_1"/>
    <property type="match status" value="1"/>
</dbReference>
<dbReference type="Gene3D" id="3.40.50.880">
    <property type="match status" value="1"/>
</dbReference>
<comment type="pathway">
    <text evidence="8">Purine metabolism; IMP biosynthesis via de novo pathway; 5-amino-1-(5-phospho-D-ribosyl)imidazole from N(2)-formyl-N(1)-(5-phospho-D-ribosyl)glycinamide: step 1/2.</text>
</comment>
<evidence type="ECO:0000313" key="9">
    <source>
        <dbReference type="EMBL" id="SKB04684.1"/>
    </source>
</evidence>
<dbReference type="PANTHER" id="PTHR47552:SF1">
    <property type="entry name" value="PHOSPHORIBOSYLFORMYLGLYCINAMIDINE SYNTHASE SUBUNIT PURQ"/>
    <property type="match status" value="1"/>
</dbReference>
<comment type="catalytic activity">
    <reaction evidence="8">
        <text>L-glutamine + H2O = L-glutamate + NH4(+)</text>
        <dbReference type="Rhea" id="RHEA:15889"/>
        <dbReference type="ChEBI" id="CHEBI:15377"/>
        <dbReference type="ChEBI" id="CHEBI:28938"/>
        <dbReference type="ChEBI" id="CHEBI:29985"/>
        <dbReference type="ChEBI" id="CHEBI:58359"/>
        <dbReference type="EC" id="3.5.1.2"/>
    </reaction>
</comment>
<evidence type="ECO:0000256" key="6">
    <source>
        <dbReference type="ARBA" id="ARBA00022840"/>
    </source>
</evidence>
<dbReference type="InterPro" id="IPR029062">
    <property type="entry name" value="Class_I_gatase-like"/>
</dbReference>
<evidence type="ECO:0000256" key="3">
    <source>
        <dbReference type="ARBA" id="ARBA00022741"/>
    </source>
</evidence>
<name>A0A1T4YS61_9BACL</name>
<comment type="caution">
    <text evidence="8">Lacks conserved residue(s) required for the propagation of feature annotation.</text>
</comment>
<dbReference type="GO" id="GO:0005524">
    <property type="term" value="F:ATP binding"/>
    <property type="evidence" value="ECO:0007669"/>
    <property type="project" value="UniProtKB-KW"/>
</dbReference>
<dbReference type="SUPFAM" id="SSF52317">
    <property type="entry name" value="Class I glutamine amidotransferase-like"/>
    <property type="match status" value="1"/>
</dbReference>
<evidence type="ECO:0000256" key="5">
    <source>
        <dbReference type="ARBA" id="ARBA00022801"/>
    </source>
</evidence>
<dbReference type="GO" id="GO:0005737">
    <property type="term" value="C:cytoplasm"/>
    <property type="evidence" value="ECO:0007669"/>
    <property type="project" value="UniProtKB-SubCell"/>
</dbReference>
<dbReference type="EC" id="6.3.5.3" evidence="8"/>
<dbReference type="NCBIfam" id="NF002957">
    <property type="entry name" value="PRK03619.1"/>
    <property type="match status" value="1"/>
</dbReference>
<accession>A0A1T4YS61</accession>
<dbReference type="Proteomes" id="UP000190042">
    <property type="component" value="Unassembled WGS sequence"/>
</dbReference>
<keyword evidence="3 8" id="KW-0547">Nucleotide-binding</keyword>
<evidence type="ECO:0000256" key="4">
    <source>
        <dbReference type="ARBA" id="ARBA00022755"/>
    </source>
</evidence>
<gene>
    <name evidence="8" type="primary">purQ</name>
    <name evidence="9" type="ORF">SAMN04244570_3498</name>
</gene>
<reference evidence="10" key="1">
    <citation type="submission" date="2017-02" db="EMBL/GenBank/DDBJ databases">
        <authorList>
            <person name="Varghese N."/>
            <person name="Submissions S."/>
        </authorList>
    </citation>
    <scope>NUCLEOTIDE SEQUENCE [LARGE SCALE GENOMIC DNA]</scope>
    <source>
        <strain evidence="10">DSM 23966</strain>
    </source>
</reference>
<evidence type="ECO:0000256" key="1">
    <source>
        <dbReference type="ARBA" id="ARBA00022490"/>
    </source>
</evidence>
<dbReference type="UniPathway" id="UPA00074">
    <property type="reaction ID" value="UER00128"/>
</dbReference>
<evidence type="ECO:0000256" key="7">
    <source>
        <dbReference type="ARBA" id="ARBA00022962"/>
    </source>
</evidence>
<dbReference type="AlphaFoldDB" id="A0A1T4YS61"/>
<dbReference type="GO" id="GO:0006189">
    <property type="term" value="P:'de novo' IMP biosynthetic process"/>
    <property type="evidence" value="ECO:0007669"/>
    <property type="project" value="UniProtKB-UniRule"/>
</dbReference>
<comment type="subunit">
    <text evidence="8">Part of the FGAM synthase complex composed of 1 PurL, 1 PurQ and 2 PurS subunits.</text>
</comment>
<organism evidence="9 10">
    <name type="scientific">Sporosarcina newyorkensis</name>
    <dbReference type="NCBI Taxonomy" id="759851"/>
    <lineage>
        <taxon>Bacteria</taxon>
        <taxon>Bacillati</taxon>
        <taxon>Bacillota</taxon>
        <taxon>Bacilli</taxon>
        <taxon>Bacillales</taxon>
        <taxon>Caryophanaceae</taxon>
        <taxon>Sporosarcina</taxon>
    </lineage>
</organism>
<dbReference type="EMBL" id="FUYJ01000008">
    <property type="protein sequence ID" value="SKB04684.1"/>
    <property type="molecule type" value="Genomic_DNA"/>
</dbReference>
<dbReference type="GO" id="GO:0004642">
    <property type="term" value="F:phosphoribosylformylglycinamidine synthase activity"/>
    <property type="evidence" value="ECO:0007669"/>
    <property type="project" value="UniProtKB-UniRule"/>
</dbReference>
<keyword evidence="10" id="KW-1185">Reference proteome</keyword>
<sequence length="227" mass="24875">MKFAVLVFPGLTCDLDMYYAVEETVKQEVEYVWHTEADQLDYFDAVLLPTGTSYGNYLRPGALAKSSPACKHLQAFAETGKPVLGVGNGFHILVETGILPGGFLRNNSLKFRSALETVKVENNNTVFTKDYAKGQTIQLPVASDFGNYYADEATVEELKKTNRIIFTYADENLDGSISAIAGITNDKGNVLGMMPLPERAVEEIIGGTGGTPLFHSILNNWSEQHVN</sequence>
<keyword evidence="1 8" id="KW-0963">Cytoplasm</keyword>
<dbReference type="NCBIfam" id="TIGR01737">
    <property type="entry name" value="FGAM_synth_I"/>
    <property type="match status" value="1"/>
</dbReference>
<keyword evidence="2 8" id="KW-0436">Ligase</keyword>
<evidence type="ECO:0000256" key="8">
    <source>
        <dbReference type="HAMAP-Rule" id="MF_00421"/>
    </source>
</evidence>